<feature type="chain" id="PRO_5002178634" evidence="2">
    <location>
        <begin position="30"/>
        <end position="112"/>
    </location>
</feature>
<keyword evidence="4" id="KW-1185">Reference proteome</keyword>
<dbReference type="KEGG" id="rbu:PG1C_04680"/>
<dbReference type="Proteomes" id="UP000061603">
    <property type="component" value="Chromosome"/>
</dbReference>
<feature type="compositionally biased region" description="Basic and acidic residues" evidence="1">
    <location>
        <begin position="49"/>
        <end position="66"/>
    </location>
</feature>
<evidence type="ECO:0000313" key="4">
    <source>
        <dbReference type="Proteomes" id="UP000061603"/>
    </source>
</evidence>
<protein>
    <submittedName>
        <fullName evidence="3">Uncharacterized protein</fullName>
    </submittedName>
</protein>
<proteinExistence type="predicted"/>
<feature type="signal peptide" evidence="2">
    <location>
        <begin position="1"/>
        <end position="29"/>
    </location>
</feature>
<accession>A0A0C5J877</accession>
<name>A0A0C5J877_9PROT</name>
<feature type="compositionally biased region" description="Basic and acidic residues" evidence="1">
    <location>
        <begin position="73"/>
        <end position="104"/>
    </location>
</feature>
<dbReference type="AlphaFoldDB" id="A0A0C5J877"/>
<dbReference type="HOGENOM" id="CLU_2143854_0_0_4"/>
<dbReference type="EMBL" id="CP010554">
    <property type="protein sequence ID" value="AJP47948.1"/>
    <property type="molecule type" value="Genomic_DNA"/>
</dbReference>
<organism evidence="3 4">
    <name type="scientific">Rugosibacter aromaticivorans</name>
    <dbReference type="NCBI Taxonomy" id="1565605"/>
    <lineage>
        <taxon>Bacteria</taxon>
        <taxon>Pseudomonadati</taxon>
        <taxon>Pseudomonadota</taxon>
        <taxon>Betaproteobacteria</taxon>
        <taxon>Nitrosomonadales</taxon>
        <taxon>Sterolibacteriaceae</taxon>
        <taxon>Rugosibacter</taxon>
    </lineage>
</organism>
<sequence length="112" mass="13343">MKSLWRKFYRALLCHVVCSMWLVSLSATAQPSRFLELAGWRGQDRAVEHEARARARDERSVERGDKLPVYQPREGRERMSPEDRLQLRRDVRDAGRDIYPEERRDRHHGGRD</sequence>
<feature type="region of interest" description="Disordered" evidence="1">
    <location>
        <begin position="49"/>
        <end position="112"/>
    </location>
</feature>
<gene>
    <name evidence="3" type="ORF">PG1C_04680</name>
</gene>
<evidence type="ECO:0000313" key="3">
    <source>
        <dbReference type="EMBL" id="AJP47948.1"/>
    </source>
</evidence>
<evidence type="ECO:0000256" key="1">
    <source>
        <dbReference type="SAM" id="MobiDB-lite"/>
    </source>
</evidence>
<keyword evidence="2" id="KW-0732">Signal</keyword>
<evidence type="ECO:0000256" key="2">
    <source>
        <dbReference type="SAM" id="SignalP"/>
    </source>
</evidence>
<reference evidence="3 4" key="1">
    <citation type="journal article" date="2015" name="Genome Announc.">
        <title>Complete Genome Sequence of a Novel Bacterium within the Family Rhodocyclaceae That Degrades Polycyclic Aromatic Hydrocarbons.</title>
        <authorList>
            <person name="Singleton D.R."/>
            <person name="Dickey A.N."/>
            <person name="Scholl E.H."/>
            <person name="Wright F.A."/>
            <person name="Aitken M.D."/>
        </authorList>
    </citation>
    <scope>NUCLEOTIDE SEQUENCE [LARGE SCALE GENOMIC DNA]</scope>
    <source>
        <strain evidence="4">PG1-Ca6</strain>
    </source>
</reference>